<organism evidence="4 5">
    <name type="scientific">Flagellimonas ochracea</name>
    <dbReference type="NCBI Taxonomy" id="2696472"/>
    <lineage>
        <taxon>Bacteria</taxon>
        <taxon>Pseudomonadati</taxon>
        <taxon>Bacteroidota</taxon>
        <taxon>Flavobacteriia</taxon>
        <taxon>Flavobacteriales</taxon>
        <taxon>Flavobacteriaceae</taxon>
        <taxon>Flagellimonas</taxon>
    </lineage>
</organism>
<dbReference type="InterPro" id="IPR029056">
    <property type="entry name" value="Ribokinase-like"/>
</dbReference>
<dbReference type="AlphaFoldDB" id="A0A964TCH0"/>
<evidence type="ECO:0000313" key="4">
    <source>
        <dbReference type="EMBL" id="NAY91724.1"/>
    </source>
</evidence>
<evidence type="ECO:0000259" key="3">
    <source>
        <dbReference type="Pfam" id="PF00294"/>
    </source>
</evidence>
<dbReference type="SUPFAM" id="SSF53613">
    <property type="entry name" value="Ribokinase-like"/>
    <property type="match status" value="1"/>
</dbReference>
<protein>
    <submittedName>
        <fullName evidence="4">Carbohydrate kinase family protein</fullName>
    </submittedName>
</protein>
<dbReference type="PANTHER" id="PTHR10584:SF166">
    <property type="entry name" value="RIBOKINASE"/>
    <property type="match status" value="1"/>
</dbReference>
<keyword evidence="1" id="KW-0808">Transferase</keyword>
<keyword evidence="2 4" id="KW-0418">Kinase</keyword>
<comment type="caution">
    <text evidence="4">The sequence shown here is derived from an EMBL/GenBank/DDBJ whole genome shotgun (WGS) entry which is preliminary data.</text>
</comment>
<evidence type="ECO:0000256" key="1">
    <source>
        <dbReference type="ARBA" id="ARBA00022679"/>
    </source>
</evidence>
<reference evidence="4" key="1">
    <citation type="submission" date="2020-01" db="EMBL/GenBank/DDBJ databases">
        <title>Muricauda ochracea sp. nov., isolated from a tidal flat of Garorim bay in Korea.</title>
        <authorList>
            <person name="Kim D."/>
            <person name="Yoo Y."/>
            <person name="Kim J.-J."/>
        </authorList>
    </citation>
    <scope>NUCLEOTIDE SEQUENCE</scope>
    <source>
        <strain evidence="4">JGD-17</strain>
    </source>
</reference>
<dbReference type="InterPro" id="IPR011611">
    <property type="entry name" value="PfkB_dom"/>
</dbReference>
<dbReference type="PANTHER" id="PTHR10584">
    <property type="entry name" value="SUGAR KINASE"/>
    <property type="match status" value="1"/>
</dbReference>
<sequence>MKITALTSFCVDFFPELDKTYVGGNSLNFATKCKLLGYENTSVIGAIGEDRFGKLIENHLDKTKIDRSRLYRINAPTASNKIFIDENGDRYFKGDSWNGGAFDKFRLSENDWSSLGDSNIVAMPAGDPNLKDLLKRRNENQLIVIDFLDYLGIDFIKEHIDNIDIVFLSGKEEMLDELQELSAQKGKLIVPTLGEKGSVAFFENKRYYHKAIEIDRIVDTTGCGDAFQAAFSLEWIKTKDIKKSLNAGSIAASKVLSFTGGVEQE</sequence>
<keyword evidence="5" id="KW-1185">Reference proteome</keyword>
<evidence type="ECO:0000256" key="2">
    <source>
        <dbReference type="ARBA" id="ARBA00022777"/>
    </source>
</evidence>
<accession>A0A964TCH0</accession>
<dbReference type="Gene3D" id="3.40.1190.20">
    <property type="match status" value="1"/>
</dbReference>
<feature type="domain" description="Carbohydrate kinase PfkB" evidence="3">
    <location>
        <begin position="20"/>
        <end position="260"/>
    </location>
</feature>
<dbReference type="Proteomes" id="UP000667650">
    <property type="component" value="Unassembled WGS sequence"/>
</dbReference>
<gene>
    <name evidence="4" type="ORF">GTQ34_07335</name>
</gene>
<dbReference type="EMBL" id="JAAABI010000002">
    <property type="protein sequence ID" value="NAY91724.1"/>
    <property type="molecule type" value="Genomic_DNA"/>
</dbReference>
<evidence type="ECO:0000313" key="5">
    <source>
        <dbReference type="Proteomes" id="UP000667650"/>
    </source>
</evidence>
<name>A0A964TCH0_9FLAO</name>
<dbReference type="GO" id="GO:0016301">
    <property type="term" value="F:kinase activity"/>
    <property type="evidence" value="ECO:0007669"/>
    <property type="project" value="UniProtKB-KW"/>
</dbReference>
<proteinExistence type="predicted"/>
<dbReference type="Pfam" id="PF00294">
    <property type="entry name" value="PfkB"/>
    <property type="match status" value="1"/>
</dbReference>